<feature type="region of interest" description="Disordered" evidence="1">
    <location>
        <begin position="22"/>
        <end position="62"/>
    </location>
</feature>
<name>A0AAW0U760_SCYPA</name>
<evidence type="ECO:0000256" key="2">
    <source>
        <dbReference type="SAM" id="Phobius"/>
    </source>
</evidence>
<gene>
    <name evidence="4" type="ORF">O3P69_005768</name>
</gene>
<dbReference type="Proteomes" id="UP001487740">
    <property type="component" value="Unassembled WGS sequence"/>
</dbReference>
<comment type="caution">
    <text evidence="4">The sequence shown here is derived from an EMBL/GenBank/DDBJ whole genome shotgun (WGS) entry which is preliminary data.</text>
</comment>
<keyword evidence="2" id="KW-0472">Membrane</keyword>
<reference evidence="4 5" key="1">
    <citation type="submission" date="2023-03" db="EMBL/GenBank/DDBJ databases">
        <title>High-quality genome of Scylla paramamosain provides insights in environmental adaptation.</title>
        <authorList>
            <person name="Zhang L."/>
        </authorList>
    </citation>
    <scope>NUCLEOTIDE SEQUENCE [LARGE SCALE GENOMIC DNA]</scope>
    <source>
        <strain evidence="4">LZ_2023a</strain>
        <tissue evidence="4">Muscle</tissue>
    </source>
</reference>
<accession>A0AAW0U760</accession>
<evidence type="ECO:0000256" key="1">
    <source>
        <dbReference type="SAM" id="MobiDB-lite"/>
    </source>
</evidence>
<keyword evidence="3" id="KW-0732">Signal</keyword>
<evidence type="ECO:0000256" key="3">
    <source>
        <dbReference type="SAM" id="SignalP"/>
    </source>
</evidence>
<dbReference type="AlphaFoldDB" id="A0AAW0U760"/>
<keyword evidence="2" id="KW-1133">Transmembrane helix</keyword>
<feature type="transmembrane region" description="Helical" evidence="2">
    <location>
        <begin position="103"/>
        <end position="123"/>
    </location>
</feature>
<proteinExistence type="predicted"/>
<sequence length="178" mass="19464">MRTFAFFPLLVGSCLAASSVSRDGAHGGSSHPQPQPQPLSSSYEGPPPPYDSQPSLYEPPQQHHSQFSYHSFQPNYIEPVWQTQETGLIGSWLEKGLSVLGDLLPVAVSVFAVLAIFTFLGLIKVPLITSISFLLSPHHSEAREQLGRALASVDLDHLANTVTLGIDKYREMFGDGKY</sequence>
<organism evidence="4 5">
    <name type="scientific">Scylla paramamosain</name>
    <name type="common">Mud crab</name>
    <dbReference type="NCBI Taxonomy" id="85552"/>
    <lineage>
        <taxon>Eukaryota</taxon>
        <taxon>Metazoa</taxon>
        <taxon>Ecdysozoa</taxon>
        <taxon>Arthropoda</taxon>
        <taxon>Crustacea</taxon>
        <taxon>Multicrustacea</taxon>
        <taxon>Malacostraca</taxon>
        <taxon>Eumalacostraca</taxon>
        <taxon>Eucarida</taxon>
        <taxon>Decapoda</taxon>
        <taxon>Pleocyemata</taxon>
        <taxon>Brachyura</taxon>
        <taxon>Eubrachyura</taxon>
        <taxon>Portunoidea</taxon>
        <taxon>Portunidae</taxon>
        <taxon>Portuninae</taxon>
        <taxon>Scylla</taxon>
    </lineage>
</organism>
<keyword evidence="5" id="KW-1185">Reference proteome</keyword>
<feature type="signal peptide" evidence="3">
    <location>
        <begin position="1"/>
        <end position="16"/>
    </location>
</feature>
<feature type="chain" id="PRO_5043418522" evidence="3">
    <location>
        <begin position="17"/>
        <end position="178"/>
    </location>
</feature>
<evidence type="ECO:0000313" key="5">
    <source>
        <dbReference type="Proteomes" id="UP001487740"/>
    </source>
</evidence>
<protein>
    <submittedName>
        <fullName evidence="4">Uncharacterized protein</fullName>
    </submittedName>
</protein>
<evidence type="ECO:0000313" key="4">
    <source>
        <dbReference type="EMBL" id="KAK8395875.1"/>
    </source>
</evidence>
<keyword evidence="2" id="KW-0812">Transmembrane</keyword>
<dbReference type="EMBL" id="JARAKH010000017">
    <property type="protein sequence ID" value="KAK8395875.1"/>
    <property type="molecule type" value="Genomic_DNA"/>
</dbReference>